<evidence type="ECO:0000313" key="5">
    <source>
        <dbReference type="Proteomes" id="UP000032483"/>
    </source>
</evidence>
<feature type="domain" description="HTH cro/C1-type" evidence="3">
    <location>
        <begin position="10"/>
        <end position="64"/>
    </location>
</feature>
<dbReference type="Pfam" id="PF01381">
    <property type="entry name" value="HTH_3"/>
    <property type="match status" value="1"/>
</dbReference>
<proteinExistence type="predicted"/>
<evidence type="ECO:0000259" key="3">
    <source>
        <dbReference type="PROSITE" id="PS50943"/>
    </source>
</evidence>
<keyword evidence="2" id="KW-1133">Transmembrane helix</keyword>
<evidence type="ECO:0000256" key="1">
    <source>
        <dbReference type="ARBA" id="ARBA00023125"/>
    </source>
</evidence>
<accession>A0A0D8IYT7</accession>
<dbReference type="PROSITE" id="PS50943">
    <property type="entry name" value="HTH_CROC1"/>
    <property type="match status" value="1"/>
</dbReference>
<reference evidence="4" key="1">
    <citation type="submission" date="2015-02" db="EMBL/GenBank/DDBJ databases">
        <title>A novel member of the family Ruminococcaceae isolated from human feces.</title>
        <authorList>
            <person name="Shkoporov A.N."/>
            <person name="Chaplin A.V."/>
            <person name="Motuzova O.V."/>
            <person name="Kafarskaia L.I."/>
            <person name="Khokhlova E.V."/>
            <person name="Efimov B.A."/>
        </authorList>
    </citation>
    <scope>NUCLEOTIDE SEQUENCE [LARGE SCALE GENOMIC DNA]</scope>
    <source>
        <strain evidence="4">585-1</strain>
    </source>
</reference>
<dbReference type="InterPro" id="IPR001387">
    <property type="entry name" value="Cro/C1-type_HTH"/>
</dbReference>
<dbReference type="PANTHER" id="PTHR46558">
    <property type="entry name" value="TRACRIPTIONAL REGULATORY PROTEIN-RELATED-RELATED"/>
    <property type="match status" value="1"/>
</dbReference>
<dbReference type="Proteomes" id="UP000032483">
    <property type="component" value="Unassembled WGS sequence"/>
</dbReference>
<keyword evidence="2" id="KW-0812">Transmembrane</keyword>
<evidence type="ECO:0000313" key="4">
    <source>
        <dbReference type="EMBL" id="KJF39827.1"/>
    </source>
</evidence>
<evidence type="ECO:0000256" key="2">
    <source>
        <dbReference type="SAM" id="Phobius"/>
    </source>
</evidence>
<dbReference type="InterPro" id="IPR010982">
    <property type="entry name" value="Lambda_DNA-bd_dom_sf"/>
</dbReference>
<feature type="transmembrane region" description="Helical" evidence="2">
    <location>
        <begin position="157"/>
        <end position="179"/>
    </location>
</feature>
<keyword evidence="1" id="KW-0238">DNA-binding</keyword>
<dbReference type="EMBL" id="JXXK01000012">
    <property type="protein sequence ID" value="KJF39827.1"/>
    <property type="molecule type" value="Genomic_DNA"/>
</dbReference>
<feature type="transmembrane region" description="Helical" evidence="2">
    <location>
        <begin position="247"/>
        <end position="270"/>
    </location>
</feature>
<dbReference type="SMART" id="SM00530">
    <property type="entry name" value="HTH_XRE"/>
    <property type="match status" value="1"/>
</dbReference>
<protein>
    <recommendedName>
        <fullName evidence="3">HTH cro/C1-type domain-containing protein</fullName>
    </recommendedName>
</protein>
<dbReference type="RefSeq" id="WP_050005382.1">
    <property type="nucleotide sequence ID" value="NZ_JXXK01000012.1"/>
</dbReference>
<dbReference type="Gene3D" id="1.10.260.40">
    <property type="entry name" value="lambda repressor-like DNA-binding domains"/>
    <property type="match status" value="1"/>
</dbReference>
<keyword evidence="2" id="KW-0472">Membrane</keyword>
<dbReference type="CDD" id="cd00093">
    <property type="entry name" value="HTH_XRE"/>
    <property type="match status" value="1"/>
</dbReference>
<gene>
    <name evidence="4" type="ORF">TQ39_09650</name>
</gene>
<keyword evidence="5" id="KW-1185">Reference proteome</keyword>
<dbReference type="GO" id="GO:0003677">
    <property type="term" value="F:DNA binding"/>
    <property type="evidence" value="ECO:0007669"/>
    <property type="project" value="UniProtKB-KW"/>
</dbReference>
<feature type="transmembrane region" description="Helical" evidence="2">
    <location>
        <begin position="104"/>
        <end position="125"/>
    </location>
</feature>
<dbReference type="AlphaFoldDB" id="A0A0D8IYT7"/>
<comment type="caution">
    <text evidence="4">The sequence shown here is derived from an EMBL/GenBank/DDBJ whole genome shotgun (WGS) entry which is preliminary data.</text>
</comment>
<dbReference type="PANTHER" id="PTHR46558:SF11">
    <property type="entry name" value="HTH-TYPE TRANSCRIPTIONAL REGULATOR XRE"/>
    <property type="match status" value="1"/>
</dbReference>
<dbReference type="PATRIC" id="fig|1550024.3.peg.2203"/>
<feature type="transmembrane region" description="Helical" evidence="2">
    <location>
        <begin position="185"/>
        <end position="207"/>
    </location>
</feature>
<dbReference type="SUPFAM" id="SSF47413">
    <property type="entry name" value="lambda repressor-like DNA-binding domains"/>
    <property type="match status" value="1"/>
</dbReference>
<feature type="transmembrane region" description="Helical" evidence="2">
    <location>
        <begin position="219"/>
        <end position="241"/>
    </location>
</feature>
<organism evidence="4 5">
    <name type="scientific">Ruthenibacterium lactatiformans</name>
    <dbReference type="NCBI Taxonomy" id="1550024"/>
    <lineage>
        <taxon>Bacteria</taxon>
        <taxon>Bacillati</taxon>
        <taxon>Bacillota</taxon>
        <taxon>Clostridia</taxon>
        <taxon>Eubacteriales</taxon>
        <taxon>Oscillospiraceae</taxon>
        <taxon>Ruthenibacterium</taxon>
    </lineage>
</organism>
<sequence>MDTEKMGRFIAERRKDKHMTQKDFARMLNITDKAVSKWERGISCPDISLLPSVADILGVTIHELLNGEQSNTEPEGPAAGRENALQYADSEAEAAAGTMRSRCAVAFSLLLLASSAACAVINTAVSGKLTWAPFPIVSMAFAWLVFFPVLKAGKKGLFGALLALSVFILPFLYVLSRLLKSNGNILAAGAPTAALSVVFLWSVFALFKRLKTRKRLAAAASLLLAVPTCLLINLVLSKLFFLPVIDVWDMLAIFLLLISAAALFIADLAAKKKHIVSEKKPEHSGSRGHA</sequence>
<name>A0A0D8IYT7_9FIRM</name>
<dbReference type="GeneID" id="42856850"/>
<feature type="transmembrane region" description="Helical" evidence="2">
    <location>
        <begin position="131"/>
        <end position="150"/>
    </location>
</feature>